<reference evidence="6 7" key="1">
    <citation type="submission" date="2019-02" db="EMBL/GenBank/DDBJ databases">
        <title>Investigation of anaerobic lignin degradation for improved lignocellulosic biofuels.</title>
        <authorList>
            <person name="Deangelis K."/>
        </authorList>
    </citation>
    <scope>NUCLEOTIDE SEQUENCE [LARGE SCALE GENOMIC DNA]</scope>
    <source>
        <strain evidence="6 7">159R</strain>
    </source>
</reference>
<comment type="similarity">
    <text evidence="1">Belongs to the SorC transcriptional regulatory family.</text>
</comment>
<dbReference type="InterPro" id="IPR037171">
    <property type="entry name" value="NagB/RpiA_transferase-like"/>
</dbReference>
<comment type="caution">
    <text evidence="6">The sequence shown here is derived from an EMBL/GenBank/DDBJ whole genome shotgun (WGS) entry which is preliminary data.</text>
</comment>
<keyword evidence="7" id="KW-1185">Reference proteome</keyword>
<keyword evidence="4" id="KW-0804">Transcription</keyword>
<dbReference type="PANTHER" id="PTHR34294:SF1">
    <property type="entry name" value="TRANSCRIPTIONAL REGULATOR LSRR"/>
    <property type="match status" value="1"/>
</dbReference>
<evidence type="ECO:0000259" key="5">
    <source>
        <dbReference type="Pfam" id="PF04198"/>
    </source>
</evidence>
<dbReference type="RefSeq" id="WP_165934270.1">
    <property type="nucleotide sequence ID" value="NZ_SJOI01000001.1"/>
</dbReference>
<dbReference type="GO" id="GO:0030246">
    <property type="term" value="F:carbohydrate binding"/>
    <property type="evidence" value="ECO:0007669"/>
    <property type="project" value="InterPro"/>
</dbReference>
<dbReference type="Proteomes" id="UP000294555">
    <property type="component" value="Unassembled WGS sequence"/>
</dbReference>
<dbReference type="Gene3D" id="1.10.10.10">
    <property type="entry name" value="Winged helix-like DNA-binding domain superfamily/Winged helix DNA-binding domain"/>
    <property type="match status" value="1"/>
</dbReference>
<dbReference type="Pfam" id="PF04198">
    <property type="entry name" value="Sugar-bind"/>
    <property type="match status" value="1"/>
</dbReference>
<protein>
    <submittedName>
        <fullName evidence="6">DNA-binding transcriptional regulator LsrR (DeoR family)</fullName>
    </submittedName>
</protein>
<dbReference type="InterPro" id="IPR036388">
    <property type="entry name" value="WH-like_DNA-bd_sf"/>
</dbReference>
<sequence>MAKITPPGDKGKAEENSARKLDQAARAAWLYHAKGQRQDEVARTLNVSRQNVQRLIALASTENLIRFQLVHHLASAIELEERLRSRFGLVYCEVVPSVADEEGNALSVATALAYYIENMLQGDTPVTIGMGGYRIMRQVAALVTPMQRPMHHFVALMGNMTRHGRASHYDVIMGLAERVGAECYPLPMPVVTGSVQEKNVLQQQMAFKTSASLVDSADLLVSGVGYMAPDAPLYRDGFIVQEELQQMLDDGAVGEILGHCFDASGRLLTGGHHERLTSFAPLSPPRRRTMIAQTGYRRVPAIKAAFGGKLANCLITDEATARALLDEQPAGEGLPPPFHFTATSD</sequence>
<organism evidence="6 7">
    <name type="scientific">Sodalis ligni</name>
    <dbReference type="NCBI Taxonomy" id="2697027"/>
    <lineage>
        <taxon>Bacteria</taxon>
        <taxon>Pseudomonadati</taxon>
        <taxon>Pseudomonadota</taxon>
        <taxon>Gammaproteobacteria</taxon>
        <taxon>Enterobacterales</taxon>
        <taxon>Bruguierivoracaceae</taxon>
        <taxon>Sodalis</taxon>
    </lineage>
</organism>
<dbReference type="Gene3D" id="3.40.50.1360">
    <property type="match status" value="1"/>
</dbReference>
<proteinExistence type="inferred from homology"/>
<accession>A0A4R1NJX1</accession>
<evidence type="ECO:0000313" key="6">
    <source>
        <dbReference type="EMBL" id="TCL07447.1"/>
    </source>
</evidence>
<dbReference type="EMBL" id="SJOI01000001">
    <property type="protein sequence ID" value="TCL07447.1"/>
    <property type="molecule type" value="Genomic_DNA"/>
</dbReference>
<evidence type="ECO:0000313" key="7">
    <source>
        <dbReference type="Proteomes" id="UP000294555"/>
    </source>
</evidence>
<dbReference type="InterPro" id="IPR007324">
    <property type="entry name" value="Sugar-bd_dom_put"/>
</dbReference>
<evidence type="ECO:0000256" key="3">
    <source>
        <dbReference type="ARBA" id="ARBA00023125"/>
    </source>
</evidence>
<dbReference type="InterPro" id="IPR051054">
    <property type="entry name" value="SorC_transcr_regulators"/>
</dbReference>
<name>A0A4R1NJX1_9GAMM</name>
<dbReference type="PANTHER" id="PTHR34294">
    <property type="entry name" value="TRANSCRIPTIONAL REGULATOR-RELATED"/>
    <property type="match status" value="1"/>
</dbReference>
<dbReference type="GO" id="GO:0003677">
    <property type="term" value="F:DNA binding"/>
    <property type="evidence" value="ECO:0007669"/>
    <property type="project" value="UniProtKB-KW"/>
</dbReference>
<feature type="domain" description="Sugar-binding" evidence="5">
    <location>
        <begin position="73"/>
        <end position="325"/>
    </location>
</feature>
<keyword evidence="3 6" id="KW-0238">DNA-binding</keyword>
<evidence type="ECO:0000256" key="4">
    <source>
        <dbReference type="ARBA" id="ARBA00023163"/>
    </source>
</evidence>
<evidence type="ECO:0000256" key="2">
    <source>
        <dbReference type="ARBA" id="ARBA00023015"/>
    </source>
</evidence>
<gene>
    <name evidence="6" type="ORF">EZJ58_5773</name>
</gene>
<dbReference type="AlphaFoldDB" id="A0A4R1NJX1"/>
<evidence type="ECO:0000256" key="1">
    <source>
        <dbReference type="ARBA" id="ARBA00010466"/>
    </source>
</evidence>
<keyword evidence="2" id="KW-0805">Transcription regulation</keyword>
<dbReference type="SUPFAM" id="SSF100950">
    <property type="entry name" value="NagB/RpiA/CoA transferase-like"/>
    <property type="match status" value="1"/>
</dbReference>